<proteinExistence type="inferred from homology"/>
<dbReference type="UniPathway" id="UPA00050">
    <property type="reaction ID" value="UER00064"/>
</dbReference>
<evidence type="ECO:0000256" key="7">
    <source>
        <dbReference type="ARBA" id="ARBA00022697"/>
    </source>
</evidence>
<evidence type="ECO:0000256" key="3">
    <source>
        <dbReference type="ARBA" id="ARBA00012078"/>
    </source>
</evidence>
<dbReference type="PROSITE" id="PS00627">
    <property type="entry name" value="GHMP_KINASES_ATP"/>
    <property type="match status" value="1"/>
</dbReference>
<dbReference type="InterPro" id="IPR036554">
    <property type="entry name" value="GHMP_kinase_C_sf"/>
</dbReference>
<dbReference type="SUPFAM" id="SSF55060">
    <property type="entry name" value="GHMP Kinase, C-terminal domain"/>
    <property type="match status" value="1"/>
</dbReference>
<evidence type="ECO:0000256" key="2">
    <source>
        <dbReference type="ARBA" id="ARBA00007370"/>
    </source>
</evidence>
<evidence type="ECO:0000256" key="9">
    <source>
        <dbReference type="ARBA" id="ARBA00022777"/>
    </source>
</evidence>
<evidence type="ECO:0000256" key="12">
    <source>
        <dbReference type="HAMAP-Rule" id="MF_00384"/>
    </source>
</evidence>
<dbReference type="GO" id="GO:0004413">
    <property type="term" value="F:homoserine kinase activity"/>
    <property type="evidence" value="ECO:0007669"/>
    <property type="project" value="UniProtKB-UniRule"/>
</dbReference>
<dbReference type="InterPro" id="IPR013750">
    <property type="entry name" value="GHMP_kinase_C_dom"/>
</dbReference>
<keyword evidence="8 12" id="KW-0547">Nucleotide-binding</keyword>
<evidence type="ECO:0000256" key="6">
    <source>
        <dbReference type="ARBA" id="ARBA00022679"/>
    </source>
</evidence>
<keyword evidence="10 12" id="KW-0067">ATP-binding</keyword>
<dbReference type="InterPro" id="IPR006203">
    <property type="entry name" value="GHMP_knse_ATP-bd_CS"/>
</dbReference>
<dbReference type="Pfam" id="PF08544">
    <property type="entry name" value="GHMP_kinases_C"/>
    <property type="match status" value="1"/>
</dbReference>
<reference evidence="15 16" key="1">
    <citation type="submission" date="2015-07" db="EMBL/GenBank/DDBJ databases">
        <authorList>
            <person name="Kim K.M."/>
        </authorList>
    </citation>
    <scope>NUCLEOTIDE SEQUENCE [LARGE SCALE GENOMIC DNA]</scope>
    <source>
        <strain evidence="15 16">KCTC 12363</strain>
    </source>
</reference>
<dbReference type="Proteomes" id="UP000036520">
    <property type="component" value="Chromosome"/>
</dbReference>
<dbReference type="Pfam" id="PF00288">
    <property type="entry name" value="GHMP_kinases_N"/>
    <property type="match status" value="1"/>
</dbReference>
<comment type="pathway">
    <text evidence="1 12">Amino-acid biosynthesis; L-threonine biosynthesis; L-threonine from L-aspartate: step 4/5.</text>
</comment>
<comment type="function">
    <text evidence="12">Catalyzes the ATP-dependent phosphorylation of L-homoserine to L-homoserine phosphate.</text>
</comment>
<evidence type="ECO:0000256" key="5">
    <source>
        <dbReference type="ARBA" id="ARBA00022605"/>
    </source>
</evidence>
<comment type="subcellular location">
    <subcellularLocation>
        <location evidence="12">Cytoplasm</location>
    </subcellularLocation>
</comment>
<evidence type="ECO:0000256" key="11">
    <source>
        <dbReference type="ARBA" id="ARBA00049375"/>
    </source>
</evidence>
<dbReference type="InterPro" id="IPR020568">
    <property type="entry name" value="Ribosomal_Su5_D2-typ_SF"/>
</dbReference>
<evidence type="ECO:0000256" key="8">
    <source>
        <dbReference type="ARBA" id="ARBA00022741"/>
    </source>
</evidence>
<dbReference type="GO" id="GO:0005737">
    <property type="term" value="C:cytoplasm"/>
    <property type="evidence" value="ECO:0007669"/>
    <property type="project" value="UniProtKB-SubCell"/>
</dbReference>
<dbReference type="Gene3D" id="3.30.230.10">
    <property type="match status" value="1"/>
</dbReference>
<dbReference type="KEGG" id="camu:CA2015_0262"/>
<dbReference type="InterPro" id="IPR014721">
    <property type="entry name" value="Ribsml_uS5_D2-typ_fold_subgr"/>
</dbReference>
<organism evidence="15 16">
    <name type="scientific">Cyclobacterium amurskyense</name>
    <dbReference type="NCBI Taxonomy" id="320787"/>
    <lineage>
        <taxon>Bacteria</taxon>
        <taxon>Pseudomonadati</taxon>
        <taxon>Bacteroidota</taxon>
        <taxon>Cytophagia</taxon>
        <taxon>Cytophagales</taxon>
        <taxon>Cyclobacteriaceae</taxon>
        <taxon>Cyclobacterium</taxon>
    </lineage>
</organism>
<dbReference type="InterPro" id="IPR000870">
    <property type="entry name" value="Homoserine_kinase"/>
</dbReference>
<dbReference type="NCBIfam" id="TIGR00191">
    <property type="entry name" value="thrB"/>
    <property type="match status" value="1"/>
</dbReference>
<dbReference type="EMBL" id="CP012040">
    <property type="protein sequence ID" value="AKP49743.1"/>
    <property type="molecule type" value="Genomic_DNA"/>
</dbReference>
<evidence type="ECO:0000259" key="14">
    <source>
        <dbReference type="Pfam" id="PF08544"/>
    </source>
</evidence>
<dbReference type="GO" id="GO:0009088">
    <property type="term" value="P:threonine biosynthetic process"/>
    <property type="evidence" value="ECO:0007669"/>
    <property type="project" value="UniProtKB-UniRule"/>
</dbReference>
<gene>
    <name evidence="12" type="primary">thrB</name>
    <name evidence="15" type="ORF">CA2015_0262</name>
</gene>
<dbReference type="HAMAP" id="MF_00384">
    <property type="entry name" value="Homoser_kinase"/>
    <property type="match status" value="1"/>
</dbReference>
<dbReference type="EC" id="2.7.1.39" evidence="3 12"/>
<keyword evidence="9 12" id="KW-0418">Kinase</keyword>
<dbReference type="AlphaFoldDB" id="A0A0H4PAG8"/>
<keyword evidence="12" id="KW-0963">Cytoplasm</keyword>
<protein>
    <recommendedName>
        <fullName evidence="4 12">Homoserine kinase</fullName>
        <shortName evidence="12">HK</shortName>
        <shortName evidence="12">HSK</shortName>
        <ecNumber evidence="3 12">2.7.1.39</ecNumber>
    </recommendedName>
</protein>
<dbReference type="OrthoDB" id="9769912at2"/>
<evidence type="ECO:0000313" key="15">
    <source>
        <dbReference type="EMBL" id="AKP49743.1"/>
    </source>
</evidence>
<dbReference type="PATRIC" id="fig|320787.5.peg.288"/>
<comment type="similarity">
    <text evidence="2 12">Belongs to the GHMP kinase family. Homoserine kinase subfamily.</text>
</comment>
<evidence type="ECO:0000259" key="13">
    <source>
        <dbReference type="Pfam" id="PF00288"/>
    </source>
</evidence>
<sequence length="314" mass="33244">MDKQKVTAFAPATVANVSCGFDILGFAIEDLGDKVSVSLSETPGVRVVKITGDNGKLPYESEKNTCSVAVKAMVDNLGFKGGLEIELYKGLPLGSGMGSSAASAVAALMATNALLGNPYEKKDLLPFGIESERIACGAGHADNISPSLLGGFVLIREYKPLDVIPLHVPRGLYCTLIHPHLELNTSDSRSVLRRNVTLQDATTQSGNIAGLVAGLFQEDMGLISRSLNDVIAEPSRSILIPGYDEVKVGIIPAGALGCGISGSGPTMFVLSPNEEIAWEVSRLAQQVFDKIQLPIDLYVSAINTRGAYIIEEEI</sequence>
<keyword evidence="5 12" id="KW-0028">Amino-acid biosynthesis</keyword>
<evidence type="ECO:0000313" key="16">
    <source>
        <dbReference type="Proteomes" id="UP000036520"/>
    </source>
</evidence>
<comment type="catalytic activity">
    <reaction evidence="11 12">
        <text>L-homoserine + ATP = O-phospho-L-homoserine + ADP + H(+)</text>
        <dbReference type="Rhea" id="RHEA:13985"/>
        <dbReference type="ChEBI" id="CHEBI:15378"/>
        <dbReference type="ChEBI" id="CHEBI:30616"/>
        <dbReference type="ChEBI" id="CHEBI:57476"/>
        <dbReference type="ChEBI" id="CHEBI:57590"/>
        <dbReference type="ChEBI" id="CHEBI:456216"/>
        <dbReference type="EC" id="2.7.1.39"/>
    </reaction>
</comment>
<name>A0A0H4PAG8_9BACT</name>
<dbReference type="PANTHER" id="PTHR20861:SF1">
    <property type="entry name" value="HOMOSERINE KINASE"/>
    <property type="match status" value="1"/>
</dbReference>
<dbReference type="STRING" id="320787.CA2015_0262"/>
<feature type="binding site" evidence="12">
    <location>
        <begin position="92"/>
        <end position="102"/>
    </location>
    <ligand>
        <name>ATP</name>
        <dbReference type="ChEBI" id="CHEBI:30616"/>
    </ligand>
</feature>
<evidence type="ECO:0000256" key="10">
    <source>
        <dbReference type="ARBA" id="ARBA00022840"/>
    </source>
</evidence>
<evidence type="ECO:0000256" key="1">
    <source>
        <dbReference type="ARBA" id="ARBA00005015"/>
    </source>
</evidence>
<keyword evidence="16" id="KW-1185">Reference proteome</keyword>
<dbReference type="PANTHER" id="PTHR20861">
    <property type="entry name" value="HOMOSERINE/4-DIPHOSPHOCYTIDYL-2-C-METHYL-D-ERYTHRITOL KINASE"/>
    <property type="match status" value="1"/>
</dbReference>
<evidence type="ECO:0000256" key="4">
    <source>
        <dbReference type="ARBA" id="ARBA00017858"/>
    </source>
</evidence>
<accession>A0A0H4PAG8</accession>
<dbReference type="SUPFAM" id="SSF54211">
    <property type="entry name" value="Ribosomal protein S5 domain 2-like"/>
    <property type="match status" value="1"/>
</dbReference>
<dbReference type="RefSeq" id="WP_048640254.1">
    <property type="nucleotide sequence ID" value="NZ_CP012040.1"/>
</dbReference>
<keyword evidence="7 12" id="KW-0791">Threonine biosynthesis</keyword>
<dbReference type="GO" id="GO:0005524">
    <property type="term" value="F:ATP binding"/>
    <property type="evidence" value="ECO:0007669"/>
    <property type="project" value="UniProtKB-UniRule"/>
</dbReference>
<dbReference type="PIRSF" id="PIRSF000676">
    <property type="entry name" value="Homoser_kin"/>
    <property type="match status" value="1"/>
</dbReference>
<feature type="domain" description="GHMP kinase N-terminal" evidence="13">
    <location>
        <begin position="67"/>
        <end position="151"/>
    </location>
</feature>
<dbReference type="PRINTS" id="PR00958">
    <property type="entry name" value="HOMSERKINASE"/>
</dbReference>
<dbReference type="InterPro" id="IPR006204">
    <property type="entry name" value="GHMP_kinase_N_dom"/>
</dbReference>
<feature type="domain" description="GHMP kinase C-terminal" evidence="14">
    <location>
        <begin position="213"/>
        <end position="277"/>
    </location>
</feature>
<keyword evidence="6 12" id="KW-0808">Transferase</keyword>
<dbReference type="NCBIfam" id="NF002288">
    <property type="entry name" value="PRK01212.1-4"/>
    <property type="match status" value="1"/>
</dbReference>
<dbReference type="Gene3D" id="3.30.70.890">
    <property type="entry name" value="GHMP kinase, C-terminal domain"/>
    <property type="match status" value="1"/>
</dbReference>